<protein>
    <recommendedName>
        <fullName evidence="2">Class I SAM-dependent methyltransferase</fullName>
    </recommendedName>
</protein>
<dbReference type="Pfam" id="PF13578">
    <property type="entry name" value="Methyltransf_24"/>
    <property type="match status" value="1"/>
</dbReference>
<dbReference type="Gene3D" id="3.40.50.150">
    <property type="entry name" value="Vaccinia Virus protein VP39"/>
    <property type="match status" value="1"/>
</dbReference>
<reference evidence="1" key="1">
    <citation type="submission" date="2018-05" db="EMBL/GenBank/DDBJ databases">
        <authorList>
            <person name="Lanie J.A."/>
            <person name="Ng W.-L."/>
            <person name="Kazmierczak K.M."/>
            <person name="Andrzejewski T.M."/>
            <person name="Davidsen T.M."/>
            <person name="Wayne K.J."/>
            <person name="Tettelin H."/>
            <person name="Glass J.I."/>
            <person name="Rusch D."/>
            <person name="Podicherti R."/>
            <person name="Tsui H.-C.T."/>
            <person name="Winkler M.E."/>
        </authorList>
    </citation>
    <scope>NUCLEOTIDE SEQUENCE</scope>
</reference>
<evidence type="ECO:0008006" key="2">
    <source>
        <dbReference type="Google" id="ProtNLM"/>
    </source>
</evidence>
<accession>A0A382G823</accession>
<organism evidence="1">
    <name type="scientific">marine metagenome</name>
    <dbReference type="NCBI Taxonomy" id="408172"/>
    <lineage>
        <taxon>unclassified sequences</taxon>
        <taxon>metagenomes</taxon>
        <taxon>ecological metagenomes</taxon>
    </lineage>
</organism>
<proteinExistence type="predicted"/>
<sequence>MTEPEISKDEYSPKIKFSNPLKTLYYKYIIRLDPYSMESVERLLKKYKKNINIIKGNSNKVLKEINLDNFEYVFLDGGHKYETVLNDLKSLTKVIENNGVILCDDYDLTYAPGVKKAIDEYVLLNNFNLKILNSRFAEITKNST</sequence>
<dbReference type="SUPFAM" id="SSF53335">
    <property type="entry name" value="S-adenosyl-L-methionine-dependent methyltransferases"/>
    <property type="match status" value="1"/>
</dbReference>
<dbReference type="AlphaFoldDB" id="A0A382G823"/>
<dbReference type="EMBL" id="UINC01053784">
    <property type="protein sequence ID" value="SVB70733.1"/>
    <property type="molecule type" value="Genomic_DNA"/>
</dbReference>
<name>A0A382G823_9ZZZZ</name>
<dbReference type="InterPro" id="IPR029063">
    <property type="entry name" value="SAM-dependent_MTases_sf"/>
</dbReference>
<evidence type="ECO:0000313" key="1">
    <source>
        <dbReference type="EMBL" id="SVB70733.1"/>
    </source>
</evidence>
<gene>
    <name evidence="1" type="ORF">METZ01_LOCUS223587</name>
</gene>